<dbReference type="InterPro" id="IPR011006">
    <property type="entry name" value="CheY-like_superfamily"/>
</dbReference>
<comment type="caution">
    <text evidence="4">The sequence shown here is derived from an EMBL/GenBank/DDBJ whole genome shotgun (WGS) entry which is preliminary data.</text>
</comment>
<dbReference type="PANTHER" id="PTHR44591">
    <property type="entry name" value="STRESS RESPONSE REGULATOR PROTEIN 1"/>
    <property type="match status" value="1"/>
</dbReference>
<evidence type="ECO:0000313" key="4">
    <source>
        <dbReference type="EMBL" id="TQV87594.1"/>
    </source>
</evidence>
<protein>
    <submittedName>
        <fullName evidence="4">Response regulator</fullName>
    </submittedName>
</protein>
<proteinExistence type="predicted"/>
<dbReference type="EMBL" id="VIKS01000007">
    <property type="protein sequence ID" value="TQV87594.1"/>
    <property type="molecule type" value="Genomic_DNA"/>
</dbReference>
<evidence type="ECO:0000313" key="5">
    <source>
        <dbReference type="Proteomes" id="UP000315439"/>
    </source>
</evidence>
<evidence type="ECO:0000256" key="1">
    <source>
        <dbReference type="ARBA" id="ARBA00022553"/>
    </source>
</evidence>
<dbReference type="SMART" id="SM00448">
    <property type="entry name" value="REC"/>
    <property type="match status" value="1"/>
</dbReference>
<reference evidence="4 5" key="1">
    <citation type="submission" date="2019-07" db="EMBL/GenBank/DDBJ databases">
        <title>Draft genome for Aliikangiella sp. M105.</title>
        <authorList>
            <person name="Wang G."/>
        </authorList>
    </citation>
    <scope>NUCLEOTIDE SEQUENCE [LARGE SCALE GENOMIC DNA]</scope>
    <source>
        <strain evidence="4 5">M105</strain>
    </source>
</reference>
<dbReference type="Proteomes" id="UP000315439">
    <property type="component" value="Unassembled WGS sequence"/>
</dbReference>
<dbReference type="OrthoDB" id="5703386at2"/>
<dbReference type="InterPro" id="IPR041657">
    <property type="entry name" value="HTH_17"/>
</dbReference>
<evidence type="ECO:0000259" key="3">
    <source>
        <dbReference type="PROSITE" id="PS50110"/>
    </source>
</evidence>
<keyword evidence="5" id="KW-1185">Reference proteome</keyword>
<name>A0A545UDQ3_9GAMM</name>
<dbReference type="Pfam" id="PF00072">
    <property type="entry name" value="Response_reg"/>
    <property type="match status" value="1"/>
</dbReference>
<dbReference type="PROSITE" id="PS50110">
    <property type="entry name" value="RESPONSE_REGULATORY"/>
    <property type="match status" value="1"/>
</dbReference>
<dbReference type="RefSeq" id="WP_142893772.1">
    <property type="nucleotide sequence ID" value="NZ_ML660164.1"/>
</dbReference>
<dbReference type="InterPro" id="IPR009061">
    <property type="entry name" value="DNA-bd_dom_put_sf"/>
</dbReference>
<organism evidence="4 5">
    <name type="scientific">Aliikangiella coralliicola</name>
    <dbReference type="NCBI Taxonomy" id="2592383"/>
    <lineage>
        <taxon>Bacteria</taxon>
        <taxon>Pseudomonadati</taxon>
        <taxon>Pseudomonadota</taxon>
        <taxon>Gammaproteobacteria</taxon>
        <taxon>Oceanospirillales</taxon>
        <taxon>Pleioneaceae</taxon>
        <taxon>Aliikangiella</taxon>
    </lineage>
</organism>
<sequence>MNLAVKTYTTGEIAKICGVNFRTVIRWIEKGYIEAYKLPGRGDNRVTEDSLVKFLKNNNMPIPSEIETVNKRVLVVDDDEKMARAISRTLKKAGFDTDIAHNGFIAGSKLEVFKPAVMTLDLKMPGISGLEVIHYVQNSEQLVNLKILVVSAQDQKELDEAVQKGASDALSKPFKNSELVARVSQLIGVN</sequence>
<dbReference type="PANTHER" id="PTHR44591:SF3">
    <property type="entry name" value="RESPONSE REGULATORY DOMAIN-CONTAINING PROTEIN"/>
    <property type="match status" value="1"/>
</dbReference>
<keyword evidence="1 2" id="KW-0597">Phosphoprotein</keyword>
<dbReference type="Gene3D" id="3.40.50.2300">
    <property type="match status" value="1"/>
</dbReference>
<gene>
    <name evidence="4" type="ORF">FLL46_12040</name>
</gene>
<evidence type="ECO:0000256" key="2">
    <source>
        <dbReference type="PROSITE-ProRule" id="PRU00169"/>
    </source>
</evidence>
<dbReference type="SUPFAM" id="SSF52172">
    <property type="entry name" value="CheY-like"/>
    <property type="match status" value="1"/>
</dbReference>
<dbReference type="InterPro" id="IPR050595">
    <property type="entry name" value="Bact_response_regulator"/>
</dbReference>
<dbReference type="InterPro" id="IPR001789">
    <property type="entry name" value="Sig_transdc_resp-reg_receiver"/>
</dbReference>
<feature type="modified residue" description="4-aspartylphosphate" evidence="2">
    <location>
        <position position="121"/>
    </location>
</feature>
<dbReference type="Pfam" id="PF12728">
    <property type="entry name" value="HTH_17"/>
    <property type="match status" value="1"/>
</dbReference>
<accession>A0A545UDQ3</accession>
<dbReference type="AlphaFoldDB" id="A0A545UDQ3"/>
<dbReference type="Gene3D" id="1.10.1660.10">
    <property type="match status" value="1"/>
</dbReference>
<dbReference type="GO" id="GO:0000160">
    <property type="term" value="P:phosphorelay signal transduction system"/>
    <property type="evidence" value="ECO:0007669"/>
    <property type="project" value="InterPro"/>
</dbReference>
<feature type="domain" description="Response regulatory" evidence="3">
    <location>
        <begin position="72"/>
        <end position="187"/>
    </location>
</feature>
<dbReference type="CDD" id="cd00156">
    <property type="entry name" value="REC"/>
    <property type="match status" value="1"/>
</dbReference>
<dbReference type="SUPFAM" id="SSF46955">
    <property type="entry name" value="Putative DNA-binding domain"/>
    <property type="match status" value="1"/>
</dbReference>